<dbReference type="Gene3D" id="3.60.21.10">
    <property type="match status" value="1"/>
</dbReference>
<evidence type="ECO:0000259" key="1">
    <source>
        <dbReference type="Pfam" id="PF00149"/>
    </source>
</evidence>
<dbReference type="eggNOG" id="COG1409">
    <property type="taxonomic scope" value="Bacteria"/>
</dbReference>
<dbReference type="SUPFAM" id="SSF56300">
    <property type="entry name" value="Metallo-dependent phosphatases"/>
    <property type="match status" value="1"/>
</dbReference>
<dbReference type="Pfam" id="PF00149">
    <property type="entry name" value="Metallophos"/>
    <property type="match status" value="1"/>
</dbReference>
<dbReference type="HOGENOM" id="CLU_1136707_0_0_9"/>
<organism evidence="2 3">
    <name type="scientific">Eubacterium plexicaudatum ASF492</name>
    <dbReference type="NCBI Taxonomy" id="1235802"/>
    <lineage>
        <taxon>Bacteria</taxon>
        <taxon>Bacillati</taxon>
        <taxon>Bacillota</taxon>
        <taxon>Clostridia</taxon>
        <taxon>Eubacteriales</taxon>
        <taxon>Eubacteriaceae</taxon>
        <taxon>Eubacterium</taxon>
    </lineage>
</organism>
<evidence type="ECO:0000313" key="2">
    <source>
        <dbReference type="EMBL" id="EMZ22613.1"/>
    </source>
</evidence>
<dbReference type="AlphaFoldDB" id="N2A840"/>
<dbReference type="STRING" id="1235802.C823_03994"/>
<evidence type="ECO:0000313" key="3">
    <source>
        <dbReference type="Proteomes" id="UP000012589"/>
    </source>
</evidence>
<protein>
    <recommendedName>
        <fullName evidence="1">Calcineurin-like phosphoesterase domain-containing protein</fullName>
    </recommendedName>
</protein>
<accession>N2A840</accession>
<proteinExistence type="predicted"/>
<dbReference type="PANTHER" id="PTHR31302">
    <property type="entry name" value="TRANSMEMBRANE PROTEIN WITH METALLOPHOSPHOESTERASE DOMAIN-RELATED"/>
    <property type="match status" value="1"/>
</dbReference>
<dbReference type="PANTHER" id="PTHR31302:SF0">
    <property type="entry name" value="TRANSMEMBRANE PROTEIN WITH METALLOPHOSPHOESTERASE DOMAIN"/>
    <property type="match status" value="1"/>
</dbReference>
<dbReference type="EMBL" id="AQFT01000120">
    <property type="protein sequence ID" value="EMZ22613.1"/>
    <property type="molecule type" value="Genomic_DNA"/>
</dbReference>
<gene>
    <name evidence="2" type="ORF">C823_03994</name>
</gene>
<dbReference type="InterPro" id="IPR051158">
    <property type="entry name" value="Metallophosphoesterase_sf"/>
</dbReference>
<dbReference type="InterPro" id="IPR029052">
    <property type="entry name" value="Metallo-depent_PP-like"/>
</dbReference>
<feature type="domain" description="Calcineurin-like phosphoesterase" evidence="1">
    <location>
        <begin position="6"/>
        <end position="220"/>
    </location>
</feature>
<sequence length="244" mass="29184">MMSDFRWLHFSDLHFKQTKNRSDIKELREKLISSLKKLHGQFSDLRYVFITGDIADKGEYDSDTDKWLNLLPDEFEELGVSKENVFWCCGNHDILRKDLKYPQIIRMFVNCVREENPSYEEVMNNPDDRKLILDCKLKAYYDKHQKYLGRTVNPKLQELDEIHFFYALKEFNLIVLNTCVTSLDDEDERNLCIMEARLYDVFRNIDDKKPTFVIGHHGIEFFLSRTIQYGEAWRTLDAICIWKD</sequence>
<dbReference type="Proteomes" id="UP000012589">
    <property type="component" value="Unassembled WGS sequence"/>
</dbReference>
<dbReference type="OrthoDB" id="115870at2"/>
<reference evidence="2 3" key="1">
    <citation type="journal article" date="2014" name="Genome Announc.">
        <title>Draft genome sequences of the altered schaedler flora, a defined bacterial community from gnotobiotic mice.</title>
        <authorList>
            <person name="Wannemuehler M.J."/>
            <person name="Overstreet A.M."/>
            <person name="Ward D.V."/>
            <person name="Phillips G.J."/>
        </authorList>
    </citation>
    <scope>NUCLEOTIDE SEQUENCE [LARGE SCALE GENOMIC DNA]</scope>
    <source>
        <strain evidence="2 3">ASF492</strain>
    </source>
</reference>
<keyword evidence="3" id="KW-1185">Reference proteome</keyword>
<name>N2A840_9FIRM</name>
<comment type="caution">
    <text evidence="2">The sequence shown here is derived from an EMBL/GenBank/DDBJ whole genome shotgun (WGS) entry which is preliminary data.</text>
</comment>
<dbReference type="InterPro" id="IPR004843">
    <property type="entry name" value="Calcineurin-like_PHP"/>
</dbReference>
<dbReference type="PATRIC" id="fig|1235802.3.peg.4229"/>
<dbReference type="GO" id="GO:0016787">
    <property type="term" value="F:hydrolase activity"/>
    <property type="evidence" value="ECO:0007669"/>
    <property type="project" value="InterPro"/>
</dbReference>